<evidence type="ECO:0000256" key="3">
    <source>
        <dbReference type="ARBA" id="ARBA00023163"/>
    </source>
</evidence>
<keyword evidence="3" id="KW-0804">Transcription</keyword>
<evidence type="ECO:0000259" key="4">
    <source>
        <dbReference type="PROSITE" id="PS50042"/>
    </source>
</evidence>
<evidence type="ECO:0000313" key="7">
    <source>
        <dbReference type="Proteomes" id="UP000216001"/>
    </source>
</evidence>
<organism evidence="6 7">
    <name type="scientific">Providencia rettgeri</name>
    <dbReference type="NCBI Taxonomy" id="587"/>
    <lineage>
        <taxon>Bacteria</taxon>
        <taxon>Pseudomonadati</taxon>
        <taxon>Pseudomonadota</taxon>
        <taxon>Gammaproteobacteria</taxon>
        <taxon>Enterobacterales</taxon>
        <taxon>Morganellaceae</taxon>
        <taxon>Providencia</taxon>
    </lineage>
</organism>
<feature type="domain" description="HTH crp-type" evidence="5">
    <location>
        <begin position="153"/>
        <end position="219"/>
    </location>
</feature>
<evidence type="ECO:0000313" key="6">
    <source>
        <dbReference type="EMBL" id="OZS76213.1"/>
    </source>
</evidence>
<keyword evidence="1" id="KW-0805">Transcription regulation</keyword>
<dbReference type="Pfam" id="PF00027">
    <property type="entry name" value="cNMP_binding"/>
    <property type="match status" value="1"/>
</dbReference>
<dbReference type="InterPro" id="IPR014710">
    <property type="entry name" value="RmlC-like_jellyroll"/>
</dbReference>
<dbReference type="PROSITE" id="PS51063">
    <property type="entry name" value="HTH_CRP_2"/>
    <property type="match status" value="1"/>
</dbReference>
<dbReference type="Pfam" id="PF13545">
    <property type="entry name" value="HTH_Crp_2"/>
    <property type="match status" value="1"/>
</dbReference>
<dbReference type="SUPFAM" id="SSF51206">
    <property type="entry name" value="cAMP-binding domain-like"/>
    <property type="match status" value="1"/>
</dbReference>
<evidence type="ECO:0000259" key="5">
    <source>
        <dbReference type="PROSITE" id="PS51063"/>
    </source>
</evidence>
<evidence type="ECO:0008006" key="8">
    <source>
        <dbReference type="Google" id="ProtNLM"/>
    </source>
</evidence>
<dbReference type="SUPFAM" id="SSF46785">
    <property type="entry name" value="Winged helix' DNA-binding domain"/>
    <property type="match status" value="1"/>
</dbReference>
<feature type="domain" description="Cyclic nucleotide-binding" evidence="4">
    <location>
        <begin position="15"/>
        <end position="121"/>
    </location>
</feature>
<evidence type="ECO:0000256" key="2">
    <source>
        <dbReference type="ARBA" id="ARBA00023125"/>
    </source>
</evidence>
<dbReference type="EMBL" id="NOWC01000002">
    <property type="protein sequence ID" value="OZS76213.1"/>
    <property type="molecule type" value="Genomic_DNA"/>
</dbReference>
<protein>
    <recommendedName>
        <fullName evidence="8">Crp/Fnr family transcriptional regulator</fullName>
    </recommendedName>
</protein>
<evidence type="ECO:0000256" key="1">
    <source>
        <dbReference type="ARBA" id="ARBA00023015"/>
    </source>
</evidence>
<dbReference type="GO" id="GO:0003677">
    <property type="term" value="F:DNA binding"/>
    <property type="evidence" value="ECO:0007669"/>
    <property type="project" value="UniProtKB-KW"/>
</dbReference>
<reference evidence="6 7" key="1">
    <citation type="submission" date="2017-07" db="EMBL/GenBank/DDBJ databases">
        <title>blaIMP-27 on transferable plasmids in Proteus mirabilis and Providencia rettgeri.</title>
        <authorList>
            <person name="Potter R."/>
        </authorList>
    </citation>
    <scope>NUCLEOTIDE SEQUENCE [LARGE SCALE GENOMIC DNA]</scope>
    <source>
        <strain evidence="6 7">PR1</strain>
    </source>
</reference>
<dbReference type="InterPro" id="IPR012318">
    <property type="entry name" value="HTH_CRP"/>
</dbReference>
<name>A0A264VY41_PRORE</name>
<proteinExistence type="predicted"/>
<dbReference type="InterPro" id="IPR000595">
    <property type="entry name" value="cNMP-bd_dom"/>
</dbReference>
<dbReference type="GO" id="GO:0006355">
    <property type="term" value="P:regulation of DNA-templated transcription"/>
    <property type="evidence" value="ECO:0007669"/>
    <property type="project" value="InterPro"/>
</dbReference>
<dbReference type="Gene3D" id="2.60.120.10">
    <property type="entry name" value="Jelly Rolls"/>
    <property type="match status" value="1"/>
</dbReference>
<dbReference type="InterPro" id="IPR018490">
    <property type="entry name" value="cNMP-bd_dom_sf"/>
</dbReference>
<dbReference type="Proteomes" id="UP000216001">
    <property type="component" value="Unassembled WGS sequence"/>
</dbReference>
<dbReference type="PROSITE" id="PS50042">
    <property type="entry name" value="CNMP_BINDING_3"/>
    <property type="match status" value="1"/>
</dbReference>
<accession>A0A264VY41</accession>
<dbReference type="CDD" id="cd00038">
    <property type="entry name" value="CAP_ED"/>
    <property type="match status" value="1"/>
</dbReference>
<gene>
    <name evidence="6" type="ORF">CHI95_03305</name>
</gene>
<dbReference type="AlphaFoldDB" id="A0A264VY41"/>
<dbReference type="RefSeq" id="WP_094960753.1">
    <property type="nucleotide sequence ID" value="NZ_NOWC01000002.1"/>
</dbReference>
<dbReference type="InterPro" id="IPR036390">
    <property type="entry name" value="WH_DNA-bd_sf"/>
</dbReference>
<sequence length="222" mass="25743">MKKITSSEKIEEYFTLYQLDKILSEETIKSAKLLKIGTSEYLISQNDKINFIYFLVAGKLQVERYEINGEHVIFSFENAFSVIGDLELFQNNDSKKNRIYSTIQAITECYLLAFPLQVIQKKELNSPIFLQFICQHLSKKLFNTSQLHSSSSFSAEYKLRRYLVFAESQYGSEFKLENRDSLAAMLGISVRQLNRTLVKLIERKLIELKGKHIKIIDLESAS</sequence>
<comment type="caution">
    <text evidence="6">The sequence shown here is derived from an EMBL/GenBank/DDBJ whole genome shotgun (WGS) entry which is preliminary data.</text>
</comment>
<keyword evidence="2" id="KW-0238">DNA-binding</keyword>